<evidence type="ECO:0000256" key="7">
    <source>
        <dbReference type="ARBA" id="ARBA00022771"/>
    </source>
</evidence>
<dbReference type="GO" id="GO:0008270">
    <property type="term" value="F:zinc ion binding"/>
    <property type="evidence" value="ECO:0007669"/>
    <property type="project" value="UniProtKB-KW"/>
</dbReference>
<dbReference type="EMBL" id="HBUF01681839">
    <property type="protein sequence ID" value="CAG6792494.1"/>
    <property type="molecule type" value="Transcribed_RNA"/>
</dbReference>
<dbReference type="InterPro" id="IPR013083">
    <property type="entry name" value="Znf_RING/FYVE/PHD"/>
</dbReference>
<sequence>MDFIQIYIAEHAKELGLLSVDLVLFGFSYYAYNKNRHNIACIHQSKYKGENVAYKYNELENNTTYGLVKGTVTPIGKPLMSLYDNSITGVVQKLSITEHVASRGRYGFWSEHSRVLHERNNSSPFQLVNEKFKILVQDALNANQIDMHVTYDKFEESSPSVMDLLLIIASGSRQRGIQTTEEMLKVGTDVSVIGDIIVAQDNSYTIAPPKDKPFYIITGSVQTLLSHLESNKQLYKGFSIVFGAIAMAILIYSGRQVYAKYKAKKAKEDKDRRMRETRHQRRAAMRDTDVVEELRCVICQIHGREIVYKPCGHFCVCEDCNDSITSQCPMCRTVIQERIPTYL</sequence>
<keyword evidence="6" id="KW-0479">Metal-binding</keyword>
<proteinExistence type="predicted"/>
<keyword evidence="17" id="KW-0436">Ligase</keyword>
<protein>
    <recommendedName>
        <fullName evidence="3">RING-type E3 ubiquitin transferase</fullName>
        <ecNumber evidence="3">2.3.2.27</ecNumber>
    </recommendedName>
</protein>
<keyword evidence="7 14" id="KW-0863">Zinc-finger</keyword>
<keyword evidence="9" id="KW-1000">Mitochondrion outer membrane</keyword>
<dbReference type="EMBL" id="HBUF01681838">
    <property type="protein sequence ID" value="CAG6792493.1"/>
    <property type="molecule type" value="Transcribed_RNA"/>
</dbReference>
<dbReference type="PANTHER" id="PTHR12183">
    <property type="entry name" value="MITOCHONDRIAL UBIQUITIN LIGASE ACTIVATOR OF NFKB 1"/>
    <property type="match status" value="1"/>
</dbReference>
<evidence type="ECO:0000256" key="12">
    <source>
        <dbReference type="ARBA" id="ARBA00023128"/>
    </source>
</evidence>
<dbReference type="Gene3D" id="3.30.40.10">
    <property type="entry name" value="Zinc/RING finger domain, C3HC4 (zinc finger)"/>
    <property type="match status" value="1"/>
</dbReference>
<evidence type="ECO:0000256" key="10">
    <source>
        <dbReference type="ARBA" id="ARBA00022833"/>
    </source>
</evidence>
<dbReference type="GO" id="GO:0005741">
    <property type="term" value="C:mitochondrial outer membrane"/>
    <property type="evidence" value="ECO:0007669"/>
    <property type="project" value="UniProtKB-SubCell"/>
</dbReference>
<organism evidence="17">
    <name type="scientific">Cacopsylla melanoneura</name>
    <dbReference type="NCBI Taxonomy" id="428564"/>
    <lineage>
        <taxon>Eukaryota</taxon>
        <taxon>Metazoa</taxon>
        <taxon>Ecdysozoa</taxon>
        <taxon>Arthropoda</taxon>
        <taxon>Hexapoda</taxon>
        <taxon>Insecta</taxon>
        <taxon>Pterygota</taxon>
        <taxon>Neoptera</taxon>
        <taxon>Paraneoptera</taxon>
        <taxon>Hemiptera</taxon>
        <taxon>Sternorrhyncha</taxon>
        <taxon>Psylloidea</taxon>
        <taxon>Psyllidae</taxon>
        <taxon>Psyllinae</taxon>
        <taxon>Cacopsylla</taxon>
    </lineage>
</organism>
<evidence type="ECO:0000256" key="15">
    <source>
        <dbReference type="SAM" id="Phobius"/>
    </source>
</evidence>
<evidence type="ECO:0000256" key="3">
    <source>
        <dbReference type="ARBA" id="ARBA00012483"/>
    </source>
</evidence>
<evidence type="ECO:0000256" key="1">
    <source>
        <dbReference type="ARBA" id="ARBA00000900"/>
    </source>
</evidence>
<dbReference type="EMBL" id="HBUF01367375">
    <property type="protein sequence ID" value="CAG6724314.1"/>
    <property type="molecule type" value="Transcribed_RNA"/>
</dbReference>
<evidence type="ECO:0000256" key="4">
    <source>
        <dbReference type="ARBA" id="ARBA00022679"/>
    </source>
</evidence>
<evidence type="ECO:0000256" key="5">
    <source>
        <dbReference type="ARBA" id="ARBA00022692"/>
    </source>
</evidence>
<dbReference type="AlphaFoldDB" id="A0A8D9FK47"/>
<dbReference type="EMBL" id="HBUF01681837">
    <property type="protein sequence ID" value="CAG6792492.1"/>
    <property type="molecule type" value="Transcribed_RNA"/>
</dbReference>
<evidence type="ECO:0000313" key="17">
    <source>
        <dbReference type="EMBL" id="CAG6792494.1"/>
    </source>
</evidence>
<dbReference type="GO" id="GO:0061630">
    <property type="term" value="F:ubiquitin protein ligase activity"/>
    <property type="evidence" value="ECO:0007669"/>
    <property type="project" value="UniProtKB-EC"/>
</dbReference>
<keyword evidence="4" id="KW-0808">Transferase</keyword>
<dbReference type="PROSITE" id="PS50089">
    <property type="entry name" value="ZF_RING_2"/>
    <property type="match status" value="1"/>
</dbReference>
<keyword evidence="5 15" id="KW-0812">Transmembrane</keyword>
<evidence type="ECO:0000256" key="11">
    <source>
        <dbReference type="ARBA" id="ARBA00022989"/>
    </source>
</evidence>
<keyword evidence="10" id="KW-0862">Zinc</keyword>
<dbReference type="GO" id="GO:0016874">
    <property type="term" value="F:ligase activity"/>
    <property type="evidence" value="ECO:0007669"/>
    <property type="project" value="UniProtKB-KW"/>
</dbReference>
<reference evidence="17" key="1">
    <citation type="submission" date="2021-05" db="EMBL/GenBank/DDBJ databases">
        <authorList>
            <person name="Alioto T."/>
            <person name="Alioto T."/>
            <person name="Gomez Garrido J."/>
        </authorList>
    </citation>
    <scope>NUCLEOTIDE SEQUENCE</scope>
</reference>
<evidence type="ECO:0000256" key="2">
    <source>
        <dbReference type="ARBA" id="ARBA00004374"/>
    </source>
</evidence>
<evidence type="ECO:0000256" key="8">
    <source>
        <dbReference type="ARBA" id="ARBA00022786"/>
    </source>
</evidence>
<keyword evidence="11 15" id="KW-1133">Transmembrane helix</keyword>
<dbReference type="EMBL" id="HBUF01367376">
    <property type="protein sequence ID" value="CAG6724315.1"/>
    <property type="molecule type" value="Transcribed_RNA"/>
</dbReference>
<evidence type="ECO:0000256" key="14">
    <source>
        <dbReference type="PROSITE-ProRule" id="PRU00175"/>
    </source>
</evidence>
<comment type="catalytic activity">
    <reaction evidence="1">
        <text>S-ubiquitinyl-[E2 ubiquitin-conjugating enzyme]-L-cysteine + [acceptor protein]-L-lysine = [E2 ubiquitin-conjugating enzyme]-L-cysteine + N(6)-ubiquitinyl-[acceptor protein]-L-lysine.</text>
        <dbReference type="EC" id="2.3.2.27"/>
    </reaction>
</comment>
<dbReference type="PANTHER" id="PTHR12183:SF32">
    <property type="entry name" value="MITOCHONDRIAL E3 UBIQUITIN PROTEIN LIGASE 1"/>
    <property type="match status" value="1"/>
</dbReference>
<dbReference type="EC" id="2.3.2.27" evidence="3"/>
<dbReference type="EMBL" id="HBUF01174731">
    <property type="protein sequence ID" value="CAG6653668.1"/>
    <property type="molecule type" value="Transcribed_RNA"/>
</dbReference>
<keyword evidence="12" id="KW-0496">Mitochondrion</keyword>
<keyword evidence="13 15" id="KW-0472">Membrane</keyword>
<feature type="domain" description="RING-type" evidence="16">
    <location>
        <begin position="296"/>
        <end position="332"/>
    </location>
</feature>
<dbReference type="SUPFAM" id="SSF57850">
    <property type="entry name" value="RING/U-box"/>
    <property type="match status" value="1"/>
</dbReference>
<evidence type="ECO:0000256" key="13">
    <source>
        <dbReference type="ARBA" id="ARBA00023136"/>
    </source>
</evidence>
<dbReference type="InterPro" id="IPR022170">
    <property type="entry name" value="MUL1-like"/>
</dbReference>
<dbReference type="InterPro" id="IPR001841">
    <property type="entry name" value="Znf_RING"/>
</dbReference>
<evidence type="ECO:0000259" key="16">
    <source>
        <dbReference type="PROSITE" id="PS50089"/>
    </source>
</evidence>
<name>A0A8D9FK47_9HEMI</name>
<dbReference type="InterPro" id="IPR051652">
    <property type="entry name" value="MDM2_MDM4_MUL1"/>
</dbReference>
<dbReference type="GO" id="GO:0016567">
    <property type="term" value="P:protein ubiquitination"/>
    <property type="evidence" value="ECO:0007669"/>
    <property type="project" value="InterPro"/>
</dbReference>
<evidence type="ECO:0000256" key="6">
    <source>
        <dbReference type="ARBA" id="ARBA00022723"/>
    </source>
</evidence>
<dbReference type="Pfam" id="PF13920">
    <property type="entry name" value="zf-C3HC4_3"/>
    <property type="match status" value="1"/>
</dbReference>
<comment type="subcellular location">
    <subcellularLocation>
        <location evidence="2">Mitochondrion outer membrane</location>
        <topology evidence="2">Multi-pass membrane protein</topology>
    </subcellularLocation>
</comment>
<dbReference type="Pfam" id="PF12483">
    <property type="entry name" value="GIDE"/>
    <property type="match status" value="1"/>
</dbReference>
<feature type="transmembrane region" description="Helical" evidence="15">
    <location>
        <begin position="234"/>
        <end position="252"/>
    </location>
</feature>
<accession>A0A8D9FK47</accession>
<evidence type="ECO:0000256" key="9">
    <source>
        <dbReference type="ARBA" id="ARBA00022787"/>
    </source>
</evidence>
<keyword evidence="8" id="KW-0833">Ubl conjugation pathway</keyword>
<dbReference type="EMBL" id="HBUF01000490">
    <property type="protein sequence ID" value="CAG6605724.1"/>
    <property type="molecule type" value="Transcribed_RNA"/>
</dbReference>